<dbReference type="Gene3D" id="3.90.550.10">
    <property type="entry name" value="Spore Coat Polysaccharide Biosynthesis Protein SpsA, Chain A"/>
    <property type="match status" value="1"/>
</dbReference>
<proteinExistence type="predicted"/>
<dbReference type="PANTHER" id="PTHR36529:SF1">
    <property type="entry name" value="GLYCOSYLTRANSFERASE"/>
    <property type="match status" value="1"/>
</dbReference>
<evidence type="ECO:0000313" key="2">
    <source>
        <dbReference type="Proteomes" id="UP000293360"/>
    </source>
</evidence>
<dbReference type="PANTHER" id="PTHR36529">
    <property type="entry name" value="SLL1095 PROTEIN"/>
    <property type="match status" value="1"/>
</dbReference>
<keyword evidence="2" id="KW-1185">Reference proteome</keyword>
<dbReference type="SUPFAM" id="SSF53448">
    <property type="entry name" value="Nucleotide-diphospho-sugar transferases"/>
    <property type="match status" value="1"/>
</dbReference>
<accession>A0A4Q4SSM4</accession>
<reference evidence="1 2" key="1">
    <citation type="submission" date="2018-06" db="EMBL/GenBank/DDBJ databases">
        <title>Complete Genomes of Monosporascus.</title>
        <authorList>
            <person name="Robinson A.J."/>
            <person name="Natvig D.O."/>
        </authorList>
    </citation>
    <scope>NUCLEOTIDE SEQUENCE [LARGE SCALE GENOMIC DNA]</scope>
    <source>
        <strain evidence="1 2">CBS 110550</strain>
    </source>
</reference>
<dbReference type="OrthoDB" id="4537726at2759"/>
<dbReference type="Pfam" id="PF09837">
    <property type="entry name" value="DUF2064"/>
    <property type="match status" value="1"/>
</dbReference>
<sequence>MLAPLPVYKTLFYTPASAREAVSHFLDTHSLKSSWDFQPQVSGPDLGYRLAGGLEQARARLQGAKLGSSSVAFIGMDCFDLTPSRILGSFSLASASSAYMLPASDGGYVLLTVPLGCPSIIFDRIPWSCERTANIQITRLAEAGLSCILGEELGDVDEPEDLEQLWKSREQKRLTHPRTFKYLETVMKDSNQDSQATSKLPD</sequence>
<dbReference type="Proteomes" id="UP000293360">
    <property type="component" value="Unassembled WGS sequence"/>
</dbReference>
<evidence type="ECO:0000313" key="1">
    <source>
        <dbReference type="EMBL" id="RYO75179.1"/>
    </source>
</evidence>
<protein>
    <recommendedName>
        <fullName evidence="3">Glycosyltransferase</fullName>
    </recommendedName>
</protein>
<dbReference type="EMBL" id="QJNU01001569">
    <property type="protein sequence ID" value="RYO75179.1"/>
    <property type="molecule type" value="Genomic_DNA"/>
</dbReference>
<gene>
    <name evidence="1" type="ORF">DL764_010573</name>
</gene>
<organism evidence="1 2">
    <name type="scientific">Monosporascus ibericus</name>
    <dbReference type="NCBI Taxonomy" id="155417"/>
    <lineage>
        <taxon>Eukaryota</taxon>
        <taxon>Fungi</taxon>
        <taxon>Dikarya</taxon>
        <taxon>Ascomycota</taxon>
        <taxon>Pezizomycotina</taxon>
        <taxon>Sordariomycetes</taxon>
        <taxon>Xylariomycetidae</taxon>
        <taxon>Xylariales</taxon>
        <taxon>Xylariales incertae sedis</taxon>
        <taxon>Monosporascus</taxon>
    </lineage>
</organism>
<dbReference type="InterPro" id="IPR029044">
    <property type="entry name" value="Nucleotide-diphossugar_trans"/>
</dbReference>
<evidence type="ECO:0008006" key="3">
    <source>
        <dbReference type="Google" id="ProtNLM"/>
    </source>
</evidence>
<comment type="caution">
    <text evidence="1">The sequence shown here is derived from an EMBL/GenBank/DDBJ whole genome shotgun (WGS) entry which is preliminary data.</text>
</comment>
<dbReference type="InterPro" id="IPR018641">
    <property type="entry name" value="Trfase_1_rSAM/seldom-assoc"/>
</dbReference>
<dbReference type="AlphaFoldDB" id="A0A4Q4SSM4"/>
<name>A0A4Q4SSM4_9PEZI</name>